<organism evidence="2 3">
    <name type="scientific">Colletotrichum higginsianum (strain IMI 349063)</name>
    <name type="common">Crucifer anthracnose fungus</name>
    <dbReference type="NCBI Taxonomy" id="759273"/>
    <lineage>
        <taxon>Eukaryota</taxon>
        <taxon>Fungi</taxon>
        <taxon>Dikarya</taxon>
        <taxon>Ascomycota</taxon>
        <taxon>Pezizomycotina</taxon>
        <taxon>Sordariomycetes</taxon>
        <taxon>Hypocreomycetidae</taxon>
        <taxon>Glomerellales</taxon>
        <taxon>Glomerellaceae</taxon>
        <taxon>Colletotrichum</taxon>
        <taxon>Colletotrichum destructivum species complex</taxon>
    </lineage>
</organism>
<gene>
    <name evidence="2" type="ORF">CH63R_14636</name>
</gene>
<reference evidence="3" key="1">
    <citation type="journal article" date="2017" name="BMC Genomics">
        <title>Gapless genome assembly of Colletotrichum higginsianum reveals chromosome structure and association of transposable elements with secondary metabolite gene clusters.</title>
        <authorList>
            <person name="Dallery J.-F."/>
            <person name="Lapalu N."/>
            <person name="Zampounis A."/>
            <person name="Pigne S."/>
            <person name="Luyten I."/>
            <person name="Amselem J."/>
            <person name="Wittenberg A.H.J."/>
            <person name="Zhou S."/>
            <person name="de Queiroz M.V."/>
            <person name="Robin G.P."/>
            <person name="Auger A."/>
            <person name="Hainaut M."/>
            <person name="Henrissat B."/>
            <person name="Kim K.-T."/>
            <person name="Lee Y.-H."/>
            <person name="Lespinet O."/>
            <person name="Schwartz D.C."/>
            <person name="Thon M.R."/>
            <person name="O'Connell R.J."/>
        </authorList>
    </citation>
    <scope>NUCLEOTIDE SEQUENCE [LARGE SCALE GENOMIC DNA]</scope>
    <source>
        <strain evidence="3">IMI 349063</strain>
    </source>
</reference>
<accession>A0A1B7XQR3</accession>
<sequence>MAEASASFTRHSRAFSASARNALGHQLSMGRDAAAMLAIETQLQQLGMEHNERHADTVHKQAEEDDGLVREENAVEEEEEEEGSGRCWIRDREGDAGNVDI</sequence>
<name>A0A1B7XQR3_COLHI</name>
<feature type="region of interest" description="Disordered" evidence="1">
    <location>
        <begin position="52"/>
        <end position="101"/>
    </location>
</feature>
<dbReference type="VEuPathDB" id="FungiDB:CH63R_14636"/>
<evidence type="ECO:0000256" key="1">
    <source>
        <dbReference type="SAM" id="MobiDB-lite"/>
    </source>
</evidence>
<evidence type="ECO:0000313" key="2">
    <source>
        <dbReference type="EMBL" id="OBR02064.1"/>
    </source>
</evidence>
<protein>
    <submittedName>
        <fullName evidence="2">Uncharacterized protein</fullName>
    </submittedName>
</protein>
<feature type="compositionally biased region" description="Basic and acidic residues" evidence="1">
    <location>
        <begin position="52"/>
        <end position="73"/>
    </location>
</feature>
<dbReference type="GeneID" id="28873717"/>
<dbReference type="Proteomes" id="UP000092177">
    <property type="component" value="Chromosome 12"/>
</dbReference>
<dbReference type="RefSeq" id="XP_018150582.1">
    <property type="nucleotide sequence ID" value="XM_018309610.1"/>
</dbReference>
<dbReference type="AlphaFoldDB" id="A0A1B7XQR3"/>
<comment type="caution">
    <text evidence="2">The sequence shown here is derived from an EMBL/GenBank/DDBJ whole genome shotgun (WGS) entry which is preliminary data.</text>
</comment>
<dbReference type="KEGG" id="chig:CH63R_14636"/>
<proteinExistence type="predicted"/>
<dbReference type="EMBL" id="LTAN01000012">
    <property type="protein sequence ID" value="OBR02064.1"/>
    <property type="molecule type" value="Genomic_DNA"/>
</dbReference>
<keyword evidence="3" id="KW-1185">Reference proteome</keyword>
<evidence type="ECO:0000313" key="3">
    <source>
        <dbReference type="Proteomes" id="UP000092177"/>
    </source>
</evidence>